<keyword evidence="2" id="KW-1185">Reference proteome</keyword>
<sequence>MSNGVSGLGCYGRLLNQKEVVEMAKKLIDFLISCGQLFLCVSKIVNHFCP</sequence>
<dbReference type="AlphaFoldDB" id="A0A517YZ01"/>
<dbReference type="KEGG" id="pcor:KS4_35370"/>
<evidence type="ECO:0000313" key="1">
    <source>
        <dbReference type="EMBL" id="QDU35454.1"/>
    </source>
</evidence>
<accession>A0A517YZ01</accession>
<protein>
    <submittedName>
        <fullName evidence="1">Uncharacterized protein</fullName>
    </submittedName>
</protein>
<organism evidence="1 2">
    <name type="scientific">Poriferisphaera corsica</name>
    <dbReference type="NCBI Taxonomy" id="2528020"/>
    <lineage>
        <taxon>Bacteria</taxon>
        <taxon>Pseudomonadati</taxon>
        <taxon>Planctomycetota</taxon>
        <taxon>Phycisphaerae</taxon>
        <taxon>Phycisphaerales</taxon>
        <taxon>Phycisphaeraceae</taxon>
        <taxon>Poriferisphaera</taxon>
    </lineage>
</organism>
<dbReference type="EMBL" id="CP036425">
    <property type="protein sequence ID" value="QDU35454.1"/>
    <property type="molecule type" value="Genomic_DNA"/>
</dbReference>
<name>A0A517YZ01_9BACT</name>
<evidence type="ECO:0000313" key="2">
    <source>
        <dbReference type="Proteomes" id="UP000317369"/>
    </source>
</evidence>
<gene>
    <name evidence="1" type="ORF">KS4_35370</name>
</gene>
<dbReference type="Proteomes" id="UP000317369">
    <property type="component" value="Chromosome"/>
</dbReference>
<proteinExistence type="predicted"/>
<reference evidence="1 2" key="1">
    <citation type="submission" date="2019-02" db="EMBL/GenBank/DDBJ databases">
        <title>Deep-cultivation of Planctomycetes and their phenomic and genomic characterization uncovers novel biology.</title>
        <authorList>
            <person name="Wiegand S."/>
            <person name="Jogler M."/>
            <person name="Boedeker C."/>
            <person name="Pinto D."/>
            <person name="Vollmers J."/>
            <person name="Rivas-Marin E."/>
            <person name="Kohn T."/>
            <person name="Peeters S.H."/>
            <person name="Heuer A."/>
            <person name="Rast P."/>
            <person name="Oberbeckmann S."/>
            <person name="Bunk B."/>
            <person name="Jeske O."/>
            <person name="Meyerdierks A."/>
            <person name="Storesund J.E."/>
            <person name="Kallscheuer N."/>
            <person name="Luecker S."/>
            <person name="Lage O.M."/>
            <person name="Pohl T."/>
            <person name="Merkel B.J."/>
            <person name="Hornburger P."/>
            <person name="Mueller R.-W."/>
            <person name="Bruemmer F."/>
            <person name="Labrenz M."/>
            <person name="Spormann A.M."/>
            <person name="Op den Camp H."/>
            <person name="Overmann J."/>
            <person name="Amann R."/>
            <person name="Jetten M.S.M."/>
            <person name="Mascher T."/>
            <person name="Medema M.H."/>
            <person name="Devos D.P."/>
            <person name="Kaster A.-K."/>
            <person name="Ovreas L."/>
            <person name="Rohde M."/>
            <person name="Galperin M.Y."/>
            <person name="Jogler C."/>
        </authorList>
    </citation>
    <scope>NUCLEOTIDE SEQUENCE [LARGE SCALE GENOMIC DNA]</scope>
    <source>
        <strain evidence="1 2">KS4</strain>
    </source>
</reference>